<comment type="similarity">
    <text evidence="2">Belongs to the nucleoporin Nup133 family.</text>
</comment>
<dbReference type="InterPro" id="IPR015943">
    <property type="entry name" value="WD40/YVTN_repeat-like_dom_sf"/>
</dbReference>
<dbReference type="Gene3D" id="2.130.10.10">
    <property type="entry name" value="YVTN repeat-like/Quinoprotein amine dehydrogenase"/>
    <property type="match status" value="1"/>
</dbReference>
<reference evidence="6 7" key="1">
    <citation type="submission" date="2023-02" db="EMBL/GenBank/DDBJ databases">
        <title>LHISI_Scaffold_Assembly.</title>
        <authorList>
            <person name="Stuart O.P."/>
            <person name="Cleave R."/>
            <person name="Magrath M.J.L."/>
            <person name="Mikheyev A.S."/>
        </authorList>
    </citation>
    <scope>NUCLEOTIDE SEQUENCE [LARGE SCALE GENOMIC DNA]</scope>
    <source>
        <strain evidence="6">Daus_M_001</strain>
        <tissue evidence="6">Leg muscle</tissue>
    </source>
</reference>
<dbReference type="PANTHER" id="PTHR13405:SF11">
    <property type="entry name" value="NUCLEAR PORE COMPLEX PROTEIN NUP133"/>
    <property type="match status" value="1"/>
</dbReference>
<keyword evidence="4" id="KW-0539">Nucleus</keyword>
<evidence type="ECO:0000256" key="3">
    <source>
        <dbReference type="ARBA" id="ARBA00022448"/>
    </source>
</evidence>
<comment type="caution">
    <text evidence="6">The sequence shown here is derived from an EMBL/GenBank/DDBJ whole genome shotgun (WGS) entry which is preliminary data.</text>
</comment>
<evidence type="ECO:0000256" key="1">
    <source>
        <dbReference type="ARBA" id="ARBA00004123"/>
    </source>
</evidence>
<sequence length="120" mass="12784">MAVSPEGAVRFWVGINHTKIHDDYSANLQGQECDRLVSVPPTGCILATTTCGLVLVSLHVDPEGPTAISCRLLRSAHGWLGGIGGRVSSFIFGELPSSQLSETVSLTFCTMAFIIIHCLV</sequence>
<name>A0ABQ9II87_9NEOP</name>
<protein>
    <recommendedName>
        <fullName evidence="5">Nucleoporin Nup133/Nup155-like N-terminal domain-containing protein</fullName>
    </recommendedName>
</protein>
<keyword evidence="7" id="KW-1185">Reference proteome</keyword>
<gene>
    <name evidence="6" type="ORF">PR048_001747</name>
</gene>
<keyword evidence="3" id="KW-0813">Transport</keyword>
<feature type="domain" description="Nucleoporin Nup133/Nup155-like N-terminal" evidence="5">
    <location>
        <begin position="18"/>
        <end position="90"/>
    </location>
</feature>
<organism evidence="6 7">
    <name type="scientific">Dryococelus australis</name>
    <dbReference type="NCBI Taxonomy" id="614101"/>
    <lineage>
        <taxon>Eukaryota</taxon>
        <taxon>Metazoa</taxon>
        <taxon>Ecdysozoa</taxon>
        <taxon>Arthropoda</taxon>
        <taxon>Hexapoda</taxon>
        <taxon>Insecta</taxon>
        <taxon>Pterygota</taxon>
        <taxon>Neoptera</taxon>
        <taxon>Polyneoptera</taxon>
        <taxon>Phasmatodea</taxon>
        <taxon>Verophasmatodea</taxon>
        <taxon>Anareolatae</taxon>
        <taxon>Phasmatidae</taxon>
        <taxon>Eurycanthinae</taxon>
        <taxon>Dryococelus</taxon>
    </lineage>
</organism>
<dbReference type="InterPro" id="IPR014908">
    <property type="entry name" value="Nucleoporin_Nup133/Nup155_N"/>
</dbReference>
<dbReference type="Pfam" id="PF08801">
    <property type="entry name" value="Nucleoporin_N"/>
    <property type="match status" value="1"/>
</dbReference>
<comment type="subcellular location">
    <subcellularLocation>
        <location evidence="1">Nucleus</location>
    </subcellularLocation>
</comment>
<dbReference type="PANTHER" id="PTHR13405">
    <property type="entry name" value="NUCLEAR PORE COMPLEX PROTEIN NUP133"/>
    <property type="match status" value="1"/>
</dbReference>
<dbReference type="Proteomes" id="UP001159363">
    <property type="component" value="Chromosome 1"/>
</dbReference>
<evidence type="ECO:0000259" key="5">
    <source>
        <dbReference type="Pfam" id="PF08801"/>
    </source>
</evidence>
<dbReference type="EMBL" id="JARBHB010000001">
    <property type="protein sequence ID" value="KAJ8896403.1"/>
    <property type="molecule type" value="Genomic_DNA"/>
</dbReference>
<evidence type="ECO:0000313" key="7">
    <source>
        <dbReference type="Proteomes" id="UP001159363"/>
    </source>
</evidence>
<evidence type="ECO:0000256" key="2">
    <source>
        <dbReference type="ARBA" id="ARBA00005569"/>
    </source>
</evidence>
<evidence type="ECO:0000256" key="4">
    <source>
        <dbReference type="ARBA" id="ARBA00023242"/>
    </source>
</evidence>
<accession>A0ABQ9II87</accession>
<dbReference type="InterPro" id="IPR037624">
    <property type="entry name" value="Nup133-like"/>
</dbReference>
<proteinExistence type="inferred from homology"/>
<dbReference type="SUPFAM" id="SSF117289">
    <property type="entry name" value="Nucleoporin domain"/>
    <property type="match status" value="1"/>
</dbReference>
<evidence type="ECO:0000313" key="6">
    <source>
        <dbReference type="EMBL" id="KAJ8896403.1"/>
    </source>
</evidence>